<dbReference type="InterPro" id="IPR011711">
    <property type="entry name" value="GntR_C"/>
</dbReference>
<dbReference type="Gene3D" id="1.20.120.530">
    <property type="entry name" value="GntR ligand-binding domain-like"/>
    <property type="match status" value="1"/>
</dbReference>
<evidence type="ECO:0000313" key="6">
    <source>
        <dbReference type="Proteomes" id="UP000291144"/>
    </source>
</evidence>
<evidence type="ECO:0000313" key="5">
    <source>
        <dbReference type="EMBL" id="TCC62114.1"/>
    </source>
</evidence>
<dbReference type="PROSITE" id="PS50949">
    <property type="entry name" value="HTH_GNTR"/>
    <property type="match status" value="1"/>
</dbReference>
<dbReference type="AlphaFoldDB" id="A0A4R0KRR0"/>
<keyword evidence="1" id="KW-0805">Transcription regulation</keyword>
<dbReference type="Pfam" id="PF00392">
    <property type="entry name" value="GntR"/>
    <property type="match status" value="1"/>
</dbReference>
<reference evidence="5 6" key="1">
    <citation type="submission" date="2019-02" db="EMBL/GenBank/DDBJ databases">
        <title>Kribbella capetownensis sp. nov. and Kribbella speibonae sp. nov., isolated from soil.</title>
        <authorList>
            <person name="Curtis S.M."/>
            <person name="Norton I."/>
            <person name="Everest G.J."/>
            <person name="Meyers P.R."/>
        </authorList>
    </citation>
    <scope>NUCLEOTIDE SEQUENCE [LARGE SCALE GENOMIC DNA]</scope>
    <source>
        <strain evidence="5 6">NRRL B-24813</strain>
    </source>
</reference>
<name>A0A4R0KRR0_9ACTN</name>
<dbReference type="GO" id="GO:0003677">
    <property type="term" value="F:DNA binding"/>
    <property type="evidence" value="ECO:0007669"/>
    <property type="project" value="UniProtKB-KW"/>
</dbReference>
<dbReference type="PRINTS" id="PR00035">
    <property type="entry name" value="HTHGNTR"/>
</dbReference>
<dbReference type="SUPFAM" id="SSF48008">
    <property type="entry name" value="GntR ligand-binding domain-like"/>
    <property type="match status" value="1"/>
</dbReference>
<dbReference type="Pfam" id="PF07729">
    <property type="entry name" value="FCD"/>
    <property type="match status" value="1"/>
</dbReference>
<dbReference type="InterPro" id="IPR000524">
    <property type="entry name" value="Tscrpt_reg_HTH_GntR"/>
</dbReference>
<dbReference type="InterPro" id="IPR036388">
    <property type="entry name" value="WH-like_DNA-bd_sf"/>
</dbReference>
<comment type="caution">
    <text evidence="5">The sequence shown here is derived from an EMBL/GenBank/DDBJ whole genome shotgun (WGS) entry which is preliminary data.</text>
</comment>
<sequence>MSGRGLAYELVEELKRRILGGELAPGEKLSGESALMEEFRVSRTVVREAISRLQAAGLVETFQGRGSFVLEVPTGEFGLREVRSHQDVLELLDFRIGVESEAAGLAAVRRTERQLKAIERALDDFRRIGDDPSRSVEADFAFHLKVAAASGNRFYRELIGSLGPMMIMLPRTRLDPAYEMSDATHLTRVVHEHENIYAAIARSDPEAARAAARVHLANTRHRLVMPGRG</sequence>
<dbReference type="PANTHER" id="PTHR43537">
    <property type="entry name" value="TRANSCRIPTIONAL REGULATOR, GNTR FAMILY"/>
    <property type="match status" value="1"/>
</dbReference>
<dbReference type="RefSeq" id="WP_131355805.1">
    <property type="nucleotide sequence ID" value="NZ_SJKB01000004.1"/>
</dbReference>
<keyword evidence="2" id="KW-0238">DNA-binding</keyword>
<evidence type="ECO:0000256" key="2">
    <source>
        <dbReference type="ARBA" id="ARBA00023125"/>
    </source>
</evidence>
<dbReference type="CDD" id="cd07377">
    <property type="entry name" value="WHTH_GntR"/>
    <property type="match status" value="1"/>
</dbReference>
<keyword evidence="3" id="KW-0804">Transcription</keyword>
<dbReference type="OrthoDB" id="4164516at2"/>
<keyword evidence="6" id="KW-1185">Reference proteome</keyword>
<dbReference type="PANTHER" id="PTHR43537:SF5">
    <property type="entry name" value="UXU OPERON TRANSCRIPTIONAL REGULATOR"/>
    <property type="match status" value="1"/>
</dbReference>
<organism evidence="5 6">
    <name type="scientific">Kribbella pittospori</name>
    <dbReference type="NCBI Taxonomy" id="722689"/>
    <lineage>
        <taxon>Bacteria</taxon>
        <taxon>Bacillati</taxon>
        <taxon>Actinomycetota</taxon>
        <taxon>Actinomycetes</taxon>
        <taxon>Propionibacteriales</taxon>
        <taxon>Kribbellaceae</taxon>
        <taxon>Kribbella</taxon>
    </lineage>
</organism>
<dbReference type="EMBL" id="SJKB01000004">
    <property type="protein sequence ID" value="TCC62114.1"/>
    <property type="molecule type" value="Genomic_DNA"/>
</dbReference>
<evidence type="ECO:0000256" key="3">
    <source>
        <dbReference type="ARBA" id="ARBA00023163"/>
    </source>
</evidence>
<feature type="domain" description="HTH gntR-type" evidence="4">
    <location>
        <begin position="4"/>
        <end position="72"/>
    </location>
</feature>
<gene>
    <name evidence="5" type="ORF">E0H73_15485</name>
</gene>
<dbReference type="GO" id="GO:0003700">
    <property type="term" value="F:DNA-binding transcription factor activity"/>
    <property type="evidence" value="ECO:0007669"/>
    <property type="project" value="InterPro"/>
</dbReference>
<accession>A0A4R0KRR0</accession>
<dbReference type="SMART" id="SM00345">
    <property type="entry name" value="HTH_GNTR"/>
    <property type="match status" value="1"/>
</dbReference>
<protein>
    <submittedName>
        <fullName evidence="5">FadR family transcriptional regulator</fullName>
    </submittedName>
</protein>
<dbReference type="InterPro" id="IPR036390">
    <property type="entry name" value="WH_DNA-bd_sf"/>
</dbReference>
<proteinExistence type="predicted"/>
<evidence type="ECO:0000256" key="1">
    <source>
        <dbReference type="ARBA" id="ARBA00023015"/>
    </source>
</evidence>
<evidence type="ECO:0000259" key="4">
    <source>
        <dbReference type="PROSITE" id="PS50949"/>
    </source>
</evidence>
<dbReference type="Gene3D" id="1.10.10.10">
    <property type="entry name" value="Winged helix-like DNA-binding domain superfamily/Winged helix DNA-binding domain"/>
    <property type="match status" value="1"/>
</dbReference>
<dbReference type="SMART" id="SM00895">
    <property type="entry name" value="FCD"/>
    <property type="match status" value="1"/>
</dbReference>
<dbReference type="SUPFAM" id="SSF46785">
    <property type="entry name" value="Winged helix' DNA-binding domain"/>
    <property type="match status" value="1"/>
</dbReference>
<dbReference type="InterPro" id="IPR008920">
    <property type="entry name" value="TF_FadR/GntR_C"/>
</dbReference>
<dbReference type="Proteomes" id="UP000291144">
    <property type="component" value="Unassembled WGS sequence"/>
</dbReference>